<comment type="caution">
    <text evidence="1">The sequence shown here is derived from an EMBL/GenBank/DDBJ whole genome shotgun (WGS) entry which is preliminary data.</text>
</comment>
<organism evidence="1 2">
    <name type="scientific">Peronosclerospora sorghi</name>
    <dbReference type="NCBI Taxonomy" id="230839"/>
    <lineage>
        <taxon>Eukaryota</taxon>
        <taxon>Sar</taxon>
        <taxon>Stramenopiles</taxon>
        <taxon>Oomycota</taxon>
        <taxon>Peronosporomycetes</taxon>
        <taxon>Peronosporales</taxon>
        <taxon>Peronosporaceae</taxon>
        <taxon>Peronosclerospora</taxon>
    </lineage>
</organism>
<reference evidence="1 2" key="1">
    <citation type="journal article" date="2022" name="bioRxiv">
        <title>The genome of the oomycete Peronosclerospora sorghi, a cosmopolitan pathogen of maize and sorghum, is inflated with dispersed pseudogenes.</title>
        <authorList>
            <person name="Fletcher K."/>
            <person name="Martin F."/>
            <person name="Isakeit T."/>
            <person name="Cavanaugh K."/>
            <person name="Magill C."/>
            <person name="Michelmore R."/>
        </authorList>
    </citation>
    <scope>NUCLEOTIDE SEQUENCE [LARGE SCALE GENOMIC DNA]</scope>
    <source>
        <strain evidence="1">P6</strain>
    </source>
</reference>
<keyword evidence="2" id="KW-1185">Reference proteome</keyword>
<protein>
    <submittedName>
        <fullName evidence="1">Uncharacterized protein</fullName>
    </submittedName>
</protein>
<dbReference type="EMBL" id="CM047584">
    <property type="protein sequence ID" value="KAI9911183.1"/>
    <property type="molecule type" value="Genomic_DNA"/>
</dbReference>
<sequence>MVRYPYTQADQKVKKLVRHVEHLERARTEQGQTLTEAEALLPLNAREKEPRSSESFKTRHENAGKKHGRVEAMVEGVTMELGHVREQIEASREAWNKAREELDEQERVWGCGNGEPCGAKRERWSVR</sequence>
<name>A0ACC0VXD2_9STRA</name>
<dbReference type="Proteomes" id="UP001163321">
    <property type="component" value="Chromosome 5"/>
</dbReference>
<accession>A0ACC0VXD2</accession>
<gene>
    <name evidence="1" type="ORF">PsorP6_009169</name>
</gene>
<evidence type="ECO:0000313" key="2">
    <source>
        <dbReference type="Proteomes" id="UP001163321"/>
    </source>
</evidence>
<proteinExistence type="predicted"/>
<evidence type="ECO:0000313" key="1">
    <source>
        <dbReference type="EMBL" id="KAI9911183.1"/>
    </source>
</evidence>